<feature type="region of interest" description="Disordered" evidence="1">
    <location>
        <begin position="43"/>
        <end position="143"/>
    </location>
</feature>
<evidence type="ECO:0000313" key="3">
    <source>
        <dbReference type="Proteomes" id="UP000298663"/>
    </source>
</evidence>
<comment type="caution">
    <text evidence="2">The sequence shown here is derived from an EMBL/GenBank/DDBJ whole genome shotgun (WGS) entry which is preliminary data.</text>
</comment>
<evidence type="ECO:0000313" key="2">
    <source>
        <dbReference type="EMBL" id="TKR58697.1"/>
    </source>
</evidence>
<name>A0A4U5LRS2_STECR</name>
<feature type="compositionally biased region" description="Basic and acidic residues" evidence="1">
    <location>
        <begin position="43"/>
        <end position="55"/>
    </location>
</feature>
<accession>A0A4U5LRS2</accession>
<feature type="compositionally biased region" description="Basic and acidic residues" evidence="1">
    <location>
        <begin position="73"/>
        <end position="85"/>
    </location>
</feature>
<sequence length="143" mass="16183">MRKLVDFGSAFHKMNDFLDRQAEEKVELVKEVRSLRDKVQELETAKMRLEEEVRSSRQRQNAPVLTNPGPLELRTHGRPIEDPSRTHGRSSARLWGESDATDSSSDTHRPLFRNQNGCVRGPPASSLPSPPRHPGFSQGPRYG</sequence>
<organism evidence="2 3">
    <name type="scientific">Steinernema carpocapsae</name>
    <name type="common">Entomopathogenic nematode</name>
    <dbReference type="NCBI Taxonomy" id="34508"/>
    <lineage>
        <taxon>Eukaryota</taxon>
        <taxon>Metazoa</taxon>
        <taxon>Ecdysozoa</taxon>
        <taxon>Nematoda</taxon>
        <taxon>Chromadorea</taxon>
        <taxon>Rhabditida</taxon>
        <taxon>Tylenchina</taxon>
        <taxon>Panagrolaimomorpha</taxon>
        <taxon>Strongyloidoidea</taxon>
        <taxon>Steinernematidae</taxon>
        <taxon>Steinernema</taxon>
    </lineage>
</organism>
<gene>
    <name evidence="2" type="ORF">L596_030108</name>
</gene>
<keyword evidence="3" id="KW-1185">Reference proteome</keyword>
<evidence type="ECO:0000256" key="1">
    <source>
        <dbReference type="SAM" id="MobiDB-lite"/>
    </source>
</evidence>
<reference evidence="2 3" key="2">
    <citation type="journal article" date="2019" name="G3 (Bethesda)">
        <title>Hybrid Assembly of the Genome of the Entomopathogenic Nematode Steinernema carpocapsae Identifies the X-Chromosome.</title>
        <authorList>
            <person name="Serra L."/>
            <person name="Macchietto M."/>
            <person name="Macias-Munoz A."/>
            <person name="McGill C.J."/>
            <person name="Rodriguez I.M."/>
            <person name="Rodriguez B."/>
            <person name="Murad R."/>
            <person name="Mortazavi A."/>
        </authorList>
    </citation>
    <scope>NUCLEOTIDE SEQUENCE [LARGE SCALE GENOMIC DNA]</scope>
    <source>
        <strain evidence="2 3">ALL</strain>
    </source>
</reference>
<dbReference type="Proteomes" id="UP000298663">
    <property type="component" value="Unassembled WGS sequence"/>
</dbReference>
<dbReference type="EMBL" id="AZBU02000013">
    <property type="protein sequence ID" value="TKR58697.1"/>
    <property type="molecule type" value="Genomic_DNA"/>
</dbReference>
<protein>
    <submittedName>
        <fullName evidence="2">Uncharacterized protein</fullName>
    </submittedName>
</protein>
<dbReference type="AlphaFoldDB" id="A0A4U5LRS2"/>
<reference evidence="2 3" key="1">
    <citation type="journal article" date="2015" name="Genome Biol.">
        <title>Comparative genomics of Steinernema reveals deeply conserved gene regulatory networks.</title>
        <authorList>
            <person name="Dillman A.R."/>
            <person name="Macchietto M."/>
            <person name="Porter C.F."/>
            <person name="Rogers A."/>
            <person name="Williams B."/>
            <person name="Antoshechkin I."/>
            <person name="Lee M.M."/>
            <person name="Goodwin Z."/>
            <person name="Lu X."/>
            <person name="Lewis E.E."/>
            <person name="Goodrich-Blair H."/>
            <person name="Stock S.P."/>
            <person name="Adams B.J."/>
            <person name="Sternberg P.W."/>
            <person name="Mortazavi A."/>
        </authorList>
    </citation>
    <scope>NUCLEOTIDE SEQUENCE [LARGE SCALE GENOMIC DNA]</scope>
    <source>
        <strain evidence="2 3">ALL</strain>
    </source>
</reference>
<proteinExistence type="predicted"/>